<gene>
    <name evidence="1" type="ORF">L1987_43523</name>
</gene>
<name>A0ACB9GLP8_9ASTR</name>
<dbReference type="EMBL" id="CM042031">
    <property type="protein sequence ID" value="KAI3784424.1"/>
    <property type="molecule type" value="Genomic_DNA"/>
</dbReference>
<reference evidence="1 2" key="2">
    <citation type="journal article" date="2022" name="Mol. Ecol. Resour.">
        <title>The genomes of chicory, endive, great burdock and yacon provide insights into Asteraceae paleo-polyploidization history and plant inulin production.</title>
        <authorList>
            <person name="Fan W."/>
            <person name="Wang S."/>
            <person name="Wang H."/>
            <person name="Wang A."/>
            <person name="Jiang F."/>
            <person name="Liu H."/>
            <person name="Zhao H."/>
            <person name="Xu D."/>
            <person name="Zhang Y."/>
        </authorList>
    </citation>
    <scope>NUCLEOTIDE SEQUENCE [LARGE SCALE GENOMIC DNA]</scope>
    <source>
        <strain evidence="2">cv. Yunnan</strain>
        <tissue evidence="1">Leaves</tissue>
    </source>
</reference>
<comment type="caution">
    <text evidence="1">The sequence shown here is derived from an EMBL/GenBank/DDBJ whole genome shotgun (WGS) entry which is preliminary data.</text>
</comment>
<organism evidence="1 2">
    <name type="scientific">Smallanthus sonchifolius</name>
    <dbReference type="NCBI Taxonomy" id="185202"/>
    <lineage>
        <taxon>Eukaryota</taxon>
        <taxon>Viridiplantae</taxon>
        <taxon>Streptophyta</taxon>
        <taxon>Embryophyta</taxon>
        <taxon>Tracheophyta</taxon>
        <taxon>Spermatophyta</taxon>
        <taxon>Magnoliopsida</taxon>
        <taxon>eudicotyledons</taxon>
        <taxon>Gunneridae</taxon>
        <taxon>Pentapetalae</taxon>
        <taxon>asterids</taxon>
        <taxon>campanulids</taxon>
        <taxon>Asterales</taxon>
        <taxon>Asteraceae</taxon>
        <taxon>Asteroideae</taxon>
        <taxon>Heliantheae alliance</taxon>
        <taxon>Millerieae</taxon>
        <taxon>Smallanthus</taxon>
    </lineage>
</organism>
<sequence length="99" mass="11453">MLTRSLPPAISLGYYSSMMSPSVNQRIFYIFPFGYCEYEGRIQIMTLDVHGYKLLRKAEYGYVKRKGIAIFLMEAGMIGTLETLWEVFPLFTNTGWGEF</sequence>
<accession>A0ACB9GLP8</accession>
<protein>
    <submittedName>
        <fullName evidence="1">Uncharacterized protein</fullName>
    </submittedName>
</protein>
<evidence type="ECO:0000313" key="2">
    <source>
        <dbReference type="Proteomes" id="UP001056120"/>
    </source>
</evidence>
<dbReference type="Proteomes" id="UP001056120">
    <property type="component" value="Linkage Group LG14"/>
</dbReference>
<evidence type="ECO:0000313" key="1">
    <source>
        <dbReference type="EMBL" id="KAI3784424.1"/>
    </source>
</evidence>
<reference evidence="2" key="1">
    <citation type="journal article" date="2022" name="Mol. Ecol. Resour.">
        <title>The genomes of chicory, endive, great burdock and yacon provide insights into Asteraceae palaeo-polyploidization history and plant inulin production.</title>
        <authorList>
            <person name="Fan W."/>
            <person name="Wang S."/>
            <person name="Wang H."/>
            <person name="Wang A."/>
            <person name="Jiang F."/>
            <person name="Liu H."/>
            <person name="Zhao H."/>
            <person name="Xu D."/>
            <person name="Zhang Y."/>
        </authorList>
    </citation>
    <scope>NUCLEOTIDE SEQUENCE [LARGE SCALE GENOMIC DNA]</scope>
    <source>
        <strain evidence="2">cv. Yunnan</strain>
    </source>
</reference>
<keyword evidence="2" id="KW-1185">Reference proteome</keyword>
<proteinExistence type="predicted"/>